<reference evidence="1" key="1">
    <citation type="journal article" date="2014" name="Front. Microbiol.">
        <title>High frequency of phylogenetically diverse reductive dehalogenase-homologous genes in deep subseafloor sedimentary metagenomes.</title>
        <authorList>
            <person name="Kawai M."/>
            <person name="Futagami T."/>
            <person name="Toyoda A."/>
            <person name="Takaki Y."/>
            <person name="Nishi S."/>
            <person name="Hori S."/>
            <person name="Arai W."/>
            <person name="Tsubouchi T."/>
            <person name="Morono Y."/>
            <person name="Uchiyama I."/>
            <person name="Ito T."/>
            <person name="Fujiyama A."/>
            <person name="Inagaki F."/>
            <person name="Takami H."/>
        </authorList>
    </citation>
    <scope>NUCLEOTIDE SEQUENCE</scope>
    <source>
        <strain evidence="1">Expedition CK06-06</strain>
    </source>
</reference>
<dbReference type="EMBL" id="BARS01029380">
    <property type="protein sequence ID" value="GAG03830.1"/>
    <property type="molecule type" value="Genomic_DNA"/>
</dbReference>
<feature type="non-terminal residue" evidence="1">
    <location>
        <position position="1"/>
    </location>
</feature>
<organism evidence="1">
    <name type="scientific">marine sediment metagenome</name>
    <dbReference type="NCBI Taxonomy" id="412755"/>
    <lineage>
        <taxon>unclassified sequences</taxon>
        <taxon>metagenomes</taxon>
        <taxon>ecological metagenomes</taxon>
    </lineage>
</organism>
<dbReference type="AlphaFoldDB" id="X0UDY9"/>
<gene>
    <name evidence="1" type="ORF">S01H1_45922</name>
</gene>
<evidence type="ECO:0000313" key="1">
    <source>
        <dbReference type="EMBL" id="GAG03830.1"/>
    </source>
</evidence>
<comment type="caution">
    <text evidence="1">The sequence shown here is derived from an EMBL/GenBank/DDBJ whole genome shotgun (WGS) entry which is preliminary data.</text>
</comment>
<proteinExistence type="predicted"/>
<sequence>DITFPNGMRYFFKPTKRHIAIDKALDADYASTFKLLVKKKILHPRRFRANYRPKIHDQNPRMIDQFREDTHPGNDVPIDLGMTRLVDDAGVAVKEGFFEKPRTSVAIPDEFRASRQHQIYMRQAGRRAFLTDTVKEARQFMKKFPRQEALRQFVVEDINTSIGYPTSLDLWWNNSLRRLKGALGDRPAESAMRFLKDLEYTGGLGFNLTSPLKNITQLSNTAGEVGISWTALGVADLALDILLYPFRRIKAEVGRTNPQHPFS</sequence>
<name>X0UDY9_9ZZZZ</name>
<accession>X0UDY9</accession>
<feature type="non-terminal residue" evidence="1">
    <location>
        <position position="263"/>
    </location>
</feature>
<protein>
    <submittedName>
        <fullName evidence="1">Uncharacterized protein</fullName>
    </submittedName>
</protein>